<organism evidence="2 3">
    <name type="scientific">Agromyces kandeliae</name>
    <dbReference type="NCBI Taxonomy" id="2666141"/>
    <lineage>
        <taxon>Bacteria</taxon>
        <taxon>Bacillati</taxon>
        <taxon>Actinomycetota</taxon>
        <taxon>Actinomycetes</taxon>
        <taxon>Micrococcales</taxon>
        <taxon>Microbacteriaceae</taxon>
        <taxon>Agromyces</taxon>
    </lineage>
</organism>
<evidence type="ECO:0008006" key="4">
    <source>
        <dbReference type="Google" id="ProtNLM"/>
    </source>
</evidence>
<dbReference type="SUPFAM" id="SSF102198">
    <property type="entry name" value="Putative cyclase"/>
    <property type="match status" value="1"/>
</dbReference>
<dbReference type="GO" id="GO:0019441">
    <property type="term" value="P:L-tryptophan catabolic process to kynurenine"/>
    <property type="evidence" value="ECO:0007669"/>
    <property type="project" value="InterPro"/>
</dbReference>
<dbReference type="Proteomes" id="UP000476511">
    <property type="component" value="Unassembled WGS sequence"/>
</dbReference>
<dbReference type="PANTHER" id="PTHR34861">
    <property type="match status" value="1"/>
</dbReference>
<protein>
    <recommendedName>
        <fullName evidence="4">Cyclase family protein</fullName>
    </recommendedName>
</protein>
<reference evidence="2 3" key="1">
    <citation type="submission" date="2019-11" db="EMBL/GenBank/DDBJ databases">
        <title>Agromyces kandeliae sp. nov., isolated from mangrove soil.</title>
        <authorList>
            <person name="Wang R."/>
        </authorList>
    </citation>
    <scope>NUCLEOTIDE SEQUENCE [LARGE SCALE GENOMIC DNA]</scope>
    <source>
        <strain evidence="2 3">Q22</strain>
    </source>
</reference>
<dbReference type="PANTHER" id="PTHR34861:SF10">
    <property type="entry name" value="CYCLASE"/>
    <property type="match status" value="1"/>
</dbReference>
<comment type="caution">
    <text evidence="2">The sequence shown here is derived from an EMBL/GenBank/DDBJ whole genome shotgun (WGS) entry which is preliminary data.</text>
</comment>
<keyword evidence="3" id="KW-1185">Reference proteome</keyword>
<dbReference type="InterPro" id="IPR007325">
    <property type="entry name" value="KFase/CYL"/>
</dbReference>
<dbReference type="InterPro" id="IPR037175">
    <property type="entry name" value="KFase_sf"/>
</dbReference>
<dbReference type="AlphaFoldDB" id="A0A6L5R4W2"/>
<sequence length="375" mass="40000">MAEPALPHARQPPLHGRRRDRLRRGAGRAPRTRRCAARAGRRAVRLPLRQAHPPCRATPLAPASQPSGLRSGVRADAGAEPASAAHRKEIPLPGDSTTNLGALSRLTPDHVLGAARLVHRGRVYDLGQELSERVPQGAPGAFTPFSFTWRTTPEECARDGHAHEFAAETITGALHVSTHIDGLAHVSAEGRIFGGASVSEVRRDRGFSSHGMETVPPIIGRGLLLDVAGVLGMDALPDGYEVTVDDLRRTLDAGGLTIRSGDVVCVRTGKSREYLADPVAYQAGQPGVGPDAAIWLHEQGMAVLGTDTTGTEPLPFPDERRTTHRAMLVDRGVHLIENLALDEAARDGVTEGMLVCLPLKINGATGSWVRPVLLC</sequence>
<proteinExistence type="predicted"/>
<evidence type="ECO:0000313" key="2">
    <source>
        <dbReference type="EMBL" id="MRX44398.1"/>
    </source>
</evidence>
<evidence type="ECO:0000256" key="1">
    <source>
        <dbReference type="SAM" id="MobiDB-lite"/>
    </source>
</evidence>
<dbReference type="Gene3D" id="3.50.30.50">
    <property type="entry name" value="Putative cyclase"/>
    <property type="match status" value="1"/>
</dbReference>
<evidence type="ECO:0000313" key="3">
    <source>
        <dbReference type="Proteomes" id="UP000476511"/>
    </source>
</evidence>
<feature type="region of interest" description="Disordered" evidence="1">
    <location>
        <begin position="1"/>
        <end position="101"/>
    </location>
</feature>
<dbReference type="EMBL" id="WKJD01000016">
    <property type="protein sequence ID" value="MRX44398.1"/>
    <property type="molecule type" value="Genomic_DNA"/>
</dbReference>
<gene>
    <name evidence="2" type="ORF">GJR97_11750</name>
</gene>
<dbReference type="GO" id="GO:0004061">
    <property type="term" value="F:arylformamidase activity"/>
    <property type="evidence" value="ECO:0007669"/>
    <property type="project" value="InterPro"/>
</dbReference>
<name>A0A6L5R4W2_9MICO</name>
<dbReference type="Pfam" id="PF04199">
    <property type="entry name" value="Cyclase"/>
    <property type="match status" value="1"/>
</dbReference>
<accession>A0A6L5R4W2</accession>
<feature type="compositionally biased region" description="Basic residues" evidence="1">
    <location>
        <begin position="15"/>
        <end position="44"/>
    </location>
</feature>